<dbReference type="GO" id="GO:0009026">
    <property type="term" value="F:tagaturonate reductase activity"/>
    <property type="evidence" value="ECO:0007669"/>
    <property type="project" value="UniProtKB-EC"/>
</dbReference>
<dbReference type="InterPro" id="IPR036291">
    <property type="entry name" value="NAD(P)-bd_dom_sf"/>
</dbReference>
<dbReference type="AlphaFoldDB" id="A0A7W6MMA7"/>
<reference evidence="5 6" key="1">
    <citation type="submission" date="2020-08" db="EMBL/GenBank/DDBJ databases">
        <title>Genomic Encyclopedia of Type Strains, Phase IV (KMG-IV): sequencing the most valuable type-strain genomes for metagenomic binning, comparative biology and taxonomic classification.</title>
        <authorList>
            <person name="Goeker M."/>
        </authorList>
    </citation>
    <scope>NUCLEOTIDE SEQUENCE [LARGE SCALE GENOMIC DNA]</scope>
    <source>
        <strain evidence="5 6">DSM 102238</strain>
    </source>
</reference>
<dbReference type="InterPro" id="IPR013131">
    <property type="entry name" value="Mannitol_DH_N"/>
</dbReference>
<keyword evidence="2" id="KW-0520">NAD</keyword>
<dbReference type="EC" id="1.1.1.58" evidence="5"/>
<comment type="caution">
    <text evidence="5">The sequence shown here is derived from an EMBL/GenBank/DDBJ whole genome shotgun (WGS) entry which is preliminary data.</text>
</comment>
<dbReference type="InterPro" id="IPR008927">
    <property type="entry name" value="6-PGluconate_DH-like_C_sf"/>
</dbReference>
<evidence type="ECO:0000313" key="5">
    <source>
        <dbReference type="EMBL" id="MBB4000648.1"/>
    </source>
</evidence>
<protein>
    <submittedName>
        <fullName evidence="5">Tagaturonate reductase</fullName>
        <ecNumber evidence="5">1.1.1.58</ecNumber>
    </submittedName>
</protein>
<proteinExistence type="predicted"/>
<feature type="domain" description="Mannitol dehydrogenase C-terminal" evidence="4">
    <location>
        <begin position="263"/>
        <end position="366"/>
    </location>
</feature>
<evidence type="ECO:0000256" key="1">
    <source>
        <dbReference type="ARBA" id="ARBA00023002"/>
    </source>
</evidence>
<organism evidence="5 6">
    <name type="scientific">Aureimonas pseudogalii</name>
    <dbReference type="NCBI Taxonomy" id="1744844"/>
    <lineage>
        <taxon>Bacteria</taxon>
        <taxon>Pseudomonadati</taxon>
        <taxon>Pseudomonadota</taxon>
        <taxon>Alphaproteobacteria</taxon>
        <taxon>Hyphomicrobiales</taxon>
        <taxon>Aurantimonadaceae</taxon>
        <taxon>Aureimonas</taxon>
    </lineage>
</organism>
<dbReference type="EMBL" id="JACIEK010000025">
    <property type="protein sequence ID" value="MBB4000648.1"/>
    <property type="molecule type" value="Genomic_DNA"/>
</dbReference>
<dbReference type="InterPro" id="IPR013118">
    <property type="entry name" value="Mannitol_DH_C"/>
</dbReference>
<dbReference type="Pfam" id="PF01232">
    <property type="entry name" value="Mannitol_dh"/>
    <property type="match status" value="1"/>
</dbReference>
<sequence length="393" mass="43206">MTSSSSASFVPPGSVPSAQPASAILQFGTSRFLLAHADLFVSQALERGDAIGRITVVQTTDSAESALRVEALSLGQPYPVHIRGLVGERTVDDVVEGRAVLRAYSARRDWNAVRREAMTVEVIISNTGDRGFCLDPADTADSVADRSRPPRSFPAKIAALLLERFETVPQTSLSLFPCELVSGNGDKLRTLVRDLATAWNAPPAFFDFLSARCRFANSLVDRIVSEPLQPVGAVAEPYALWAIEAQEGLVLPCRHPAIVVTDDLARYEQLKLHILNLGHTVLADLWISGGRPARETVREAMADPSVRRTLETVWEREVVPVFAAQGLGLEAELYVEETRQRFLNPFLAHRLSDIAGNHAEKKVRRLQPIVERSLLLAEPIHQPILTSMTNRRS</sequence>
<dbReference type="InterPro" id="IPR013328">
    <property type="entry name" value="6PGD_dom2"/>
</dbReference>
<evidence type="ECO:0000259" key="3">
    <source>
        <dbReference type="Pfam" id="PF01232"/>
    </source>
</evidence>
<keyword evidence="1 5" id="KW-0560">Oxidoreductase</keyword>
<gene>
    <name evidence="5" type="ORF">GGR04_004528</name>
</gene>
<evidence type="ECO:0000313" key="6">
    <source>
        <dbReference type="Proteomes" id="UP000542776"/>
    </source>
</evidence>
<dbReference type="PANTHER" id="PTHR30524:SF0">
    <property type="entry name" value="ALTRONATE OXIDOREDUCTASE-RELATED"/>
    <property type="match status" value="1"/>
</dbReference>
<feature type="domain" description="Mannitol dehydrogenase N-terminal" evidence="3">
    <location>
        <begin position="23"/>
        <end position="245"/>
    </location>
</feature>
<dbReference type="SUPFAM" id="SSF51735">
    <property type="entry name" value="NAD(P)-binding Rossmann-fold domains"/>
    <property type="match status" value="1"/>
</dbReference>
<dbReference type="SUPFAM" id="SSF48179">
    <property type="entry name" value="6-phosphogluconate dehydrogenase C-terminal domain-like"/>
    <property type="match status" value="1"/>
</dbReference>
<evidence type="ECO:0000259" key="4">
    <source>
        <dbReference type="Pfam" id="PF08125"/>
    </source>
</evidence>
<dbReference type="Gene3D" id="1.10.1040.10">
    <property type="entry name" value="N-(1-d-carboxylethyl)-l-norvaline Dehydrogenase, domain 2"/>
    <property type="match status" value="1"/>
</dbReference>
<evidence type="ECO:0000256" key="2">
    <source>
        <dbReference type="ARBA" id="ARBA00023027"/>
    </source>
</evidence>
<dbReference type="PANTHER" id="PTHR30524">
    <property type="entry name" value="MANNITOL-1-PHOSPHATE 5-DEHYDROGENASE"/>
    <property type="match status" value="1"/>
</dbReference>
<keyword evidence="6" id="KW-1185">Reference proteome</keyword>
<dbReference type="Pfam" id="PF08125">
    <property type="entry name" value="Mannitol_dh_C"/>
    <property type="match status" value="1"/>
</dbReference>
<dbReference type="Gene3D" id="3.40.50.720">
    <property type="entry name" value="NAD(P)-binding Rossmann-like Domain"/>
    <property type="match status" value="1"/>
</dbReference>
<accession>A0A7W6MMA7</accession>
<name>A0A7W6MMA7_9HYPH</name>
<dbReference type="Proteomes" id="UP000542776">
    <property type="component" value="Unassembled WGS sequence"/>
</dbReference>